<dbReference type="HOGENOM" id="CLU_1545011_0_0_9"/>
<feature type="domain" description="YcxB-like C-terminal" evidence="2">
    <location>
        <begin position="113"/>
        <end position="157"/>
    </location>
</feature>
<organism evidence="3 4">
    <name type="scientific">Coprobacillus cateniformis</name>
    <dbReference type="NCBI Taxonomy" id="100884"/>
    <lineage>
        <taxon>Bacteria</taxon>
        <taxon>Bacillati</taxon>
        <taxon>Bacillota</taxon>
        <taxon>Erysipelotrichia</taxon>
        <taxon>Erysipelotrichales</taxon>
        <taxon>Coprobacillaceae</taxon>
        <taxon>Coprobacillus</taxon>
    </lineage>
</organism>
<comment type="caution">
    <text evidence="3">The sequence shown here is derived from an EMBL/GenBank/DDBJ whole genome shotgun (WGS) entry which is preliminary data.</text>
</comment>
<keyword evidence="1" id="KW-0472">Membrane</keyword>
<evidence type="ECO:0000256" key="1">
    <source>
        <dbReference type="SAM" id="Phobius"/>
    </source>
</evidence>
<keyword evidence="1" id="KW-1133">Transmembrane helix</keyword>
<dbReference type="eggNOG" id="ENOG5033U8C">
    <property type="taxonomic scope" value="Bacteria"/>
</dbReference>
<dbReference type="Pfam" id="PF14317">
    <property type="entry name" value="YcxB"/>
    <property type="match status" value="1"/>
</dbReference>
<dbReference type="InterPro" id="IPR025588">
    <property type="entry name" value="YcxB-like_C"/>
</dbReference>
<dbReference type="GeneID" id="78231260"/>
<evidence type="ECO:0000313" key="4">
    <source>
        <dbReference type="Proteomes" id="UP000003157"/>
    </source>
</evidence>
<dbReference type="Proteomes" id="UP000003157">
    <property type="component" value="Unassembled WGS sequence"/>
</dbReference>
<dbReference type="AlphaFoldDB" id="E7GA70"/>
<proteinExistence type="predicted"/>
<evidence type="ECO:0000313" key="3">
    <source>
        <dbReference type="EMBL" id="EFW05078.1"/>
    </source>
</evidence>
<feature type="transmembrane region" description="Helical" evidence="1">
    <location>
        <begin position="54"/>
        <end position="72"/>
    </location>
</feature>
<dbReference type="OrthoDB" id="1644590at2"/>
<accession>E7GA70</accession>
<sequence length="173" mass="20529">MKRIQINHNIVDQDILKEIKRYMVAPWQQYMLSITGLVAIVASIFNFMNNQYPMGILLIVLCVVCFLEIFWLNKKKYKDILNTMKKETEKEENIYTMIFGNDALTIRNCDMATDNKMPYENMKKIVETENTYTFFGKKNQFAIIRKDSLKIKPSELFDFLKTKETKISKWPNV</sequence>
<feature type="transmembrane region" description="Helical" evidence="1">
    <location>
        <begin position="30"/>
        <end position="48"/>
    </location>
</feature>
<reference evidence="3 4" key="1">
    <citation type="submission" date="2010-12" db="EMBL/GenBank/DDBJ databases">
        <title>The Genome Sequence of Coprobacillus sp. strain 29_1.</title>
        <authorList>
            <consortium name="The Broad Institute Genome Sequencing Platform"/>
            <person name="Earl A."/>
            <person name="Ward D."/>
            <person name="Feldgarden M."/>
            <person name="Gevers D."/>
            <person name="Daigneault M."/>
            <person name="Sibley C.D."/>
            <person name="White A."/>
            <person name="Strauss J."/>
            <person name="Allen-Vercoe E."/>
            <person name="Young S.K."/>
            <person name="Zeng Q."/>
            <person name="Gargeya S."/>
            <person name="Fitzgerald M."/>
            <person name="Haas B."/>
            <person name="Abouelleil A."/>
            <person name="Alvarado L."/>
            <person name="Arachchi H.M."/>
            <person name="Berlin A."/>
            <person name="Brown A."/>
            <person name="Chapman S.B."/>
            <person name="Chen Z."/>
            <person name="Dunbar C."/>
            <person name="Freedman E."/>
            <person name="Gearin G."/>
            <person name="Gellesch M."/>
            <person name="Goldberg J."/>
            <person name="Griggs A."/>
            <person name="Gujja S."/>
            <person name="Heilman E."/>
            <person name="Heiman D."/>
            <person name="Howarth C."/>
            <person name="Larson L."/>
            <person name="Lui A."/>
            <person name="MacDonald P.J.P."/>
            <person name="Mehta T."/>
            <person name="Montmayeur A."/>
            <person name="Murphy C."/>
            <person name="Neiman D."/>
            <person name="Pearson M."/>
            <person name="Priest M."/>
            <person name="Roberts A."/>
            <person name="Saif S."/>
            <person name="Shea T."/>
            <person name="Shenoy N."/>
            <person name="Sisk P."/>
            <person name="Stolte C."/>
            <person name="Sykes S."/>
            <person name="White J."/>
            <person name="Yandava C."/>
            <person name="Nusbaum C."/>
            <person name="Birren B."/>
        </authorList>
    </citation>
    <scope>NUCLEOTIDE SEQUENCE [LARGE SCALE GENOMIC DNA]</scope>
    <source>
        <strain evidence="3 4">29_1</strain>
    </source>
</reference>
<dbReference type="EMBL" id="ADKX01000030">
    <property type="protein sequence ID" value="EFW05078.1"/>
    <property type="molecule type" value="Genomic_DNA"/>
</dbReference>
<name>E7GA70_9FIRM</name>
<dbReference type="RefSeq" id="WP_008788768.1">
    <property type="nucleotide sequence ID" value="NZ_AKCB01000003.1"/>
</dbReference>
<gene>
    <name evidence="3" type="ORF">HMPREF9488_01660</name>
</gene>
<keyword evidence="4" id="KW-1185">Reference proteome</keyword>
<evidence type="ECO:0000259" key="2">
    <source>
        <dbReference type="Pfam" id="PF14317"/>
    </source>
</evidence>
<protein>
    <recommendedName>
        <fullName evidence="2">YcxB-like C-terminal domain-containing protein</fullName>
    </recommendedName>
</protein>
<keyword evidence="1" id="KW-0812">Transmembrane</keyword>